<dbReference type="RefSeq" id="WP_395890566.1">
    <property type="nucleotide sequence ID" value="NZ_FOPJ01000001.1"/>
</dbReference>
<evidence type="ECO:0000313" key="10">
    <source>
        <dbReference type="Proteomes" id="UP000199065"/>
    </source>
</evidence>
<dbReference type="Pfam" id="PF01925">
    <property type="entry name" value="TauE"/>
    <property type="match status" value="1"/>
</dbReference>
<proteinExistence type="inferred from homology"/>
<keyword evidence="7 8" id="KW-0472">Membrane</keyword>
<name>A0A1I2PNQ1_9CORY</name>
<dbReference type="EMBL" id="FOPJ01000001">
    <property type="protein sequence ID" value="SFG15061.1"/>
    <property type="molecule type" value="Genomic_DNA"/>
</dbReference>
<evidence type="ECO:0000256" key="7">
    <source>
        <dbReference type="ARBA" id="ARBA00023136"/>
    </source>
</evidence>
<sequence>MLISILVLGSVFIGALLQRITGLGVGLVSGPVLSSLLGPLPGVTMVNGLSTINAANNAWSVRKNTRWRAFRLLAGSLVAGTLPGLFVVHLINGPWLLVAVGGLVLMALAVATFNPKGAVFSQDAAAPMVITGLVAGFMSVIAGIAGPSMNVYCRLAGWDYREFIATMHPVILIGNFTSFMLKAVLLGGFDIHGVPTWIWFGAIAMIFVGAWVGDRVDRHLSTTMARRMATILATIGASAVLFQGVAQLI</sequence>
<evidence type="ECO:0000256" key="2">
    <source>
        <dbReference type="ARBA" id="ARBA00009142"/>
    </source>
</evidence>
<organism evidence="9 10">
    <name type="scientific">Corynebacterium spheniscorum</name>
    <dbReference type="NCBI Taxonomy" id="185761"/>
    <lineage>
        <taxon>Bacteria</taxon>
        <taxon>Bacillati</taxon>
        <taxon>Actinomycetota</taxon>
        <taxon>Actinomycetes</taxon>
        <taxon>Mycobacteriales</taxon>
        <taxon>Corynebacteriaceae</taxon>
        <taxon>Corynebacterium</taxon>
    </lineage>
</organism>
<evidence type="ECO:0000256" key="3">
    <source>
        <dbReference type="ARBA" id="ARBA00022448"/>
    </source>
</evidence>
<keyword evidence="10" id="KW-1185">Reference proteome</keyword>
<feature type="transmembrane region" description="Helical" evidence="8">
    <location>
        <begin position="166"/>
        <end position="185"/>
    </location>
</feature>
<protein>
    <recommendedName>
        <fullName evidence="8">Probable membrane transporter protein</fullName>
    </recommendedName>
</protein>
<evidence type="ECO:0000256" key="5">
    <source>
        <dbReference type="ARBA" id="ARBA00022692"/>
    </source>
</evidence>
<evidence type="ECO:0000313" key="9">
    <source>
        <dbReference type="EMBL" id="SFG15061.1"/>
    </source>
</evidence>
<evidence type="ECO:0000256" key="6">
    <source>
        <dbReference type="ARBA" id="ARBA00022989"/>
    </source>
</evidence>
<keyword evidence="6 8" id="KW-1133">Transmembrane helix</keyword>
<feature type="transmembrane region" description="Helical" evidence="8">
    <location>
        <begin position="69"/>
        <end position="88"/>
    </location>
</feature>
<evidence type="ECO:0000256" key="1">
    <source>
        <dbReference type="ARBA" id="ARBA00004651"/>
    </source>
</evidence>
<gene>
    <name evidence="9" type="ORF">SAMN05660282_00034</name>
</gene>
<dbReference type="PANTHER" id="PTHR30269:SF37">
    <property type="entry name" value="MEMBRANE TRANSPORTER PROTEIN"/>
    <property type="match status" value="1"/>
</dbReference>
<accession>A0A1I2PNQ1</accession>
<dbReference type="AlphaFoldDB" id="A0A1I2PNQ1"/>
<dbReference type="GO" id="GO:0005886">
    <property type="term" value="C:plasma membrane"/>
    <property type="evidence" value="ECO:0007669"/>
    <property type="project" value="UniProtKB-SubCell"/>
</dbReference>
<dbReference type="STRING" id="185761.SAMN05660282_00034"/>
<dbReference type="PANTHER" id="PTHR30269">
    <property type="entry name" value="TRANSMEMBRANE PROTEIN YFCA"/>
    <property type="match status" value="1"/>
</dbReference>
<feature type="transmembrane region" description="Helical" evidence="8">
    <location>
        <begin position="197"/>
        <end position="216"/>
    </location>
</feature>
<keyword evidence="5 8" id="KW-0812">Transmembrane</keyword>
<feature type="transmembrane region" description="Helical" evidence="8">
    <location>
        <begin position="125"/>
        <end position="145"/>
    </location>
</feature>
<evidence type="ECO:0000256" key="4">
    <source>
        <dbReference type="ARBA" id="ARBA00022475"/>
    </source>
</evidence>
<keyword evidence="4 8" id="KW-1003">Cell membrane</keyword>
<comment type="subcellular location">
    <subcellularLocation>
        <location evidence="1 8">Cell membrane</location>
        <topology evidence="1 8">Multi-pass membrane protein</topology>
    </subcellularLocation>
</comment>
<reference evidence="9 10" key="1">
    <citation type="submission" date="2016-10" db="EMBL/GenBank/DDBJ databases">
        <authorList>
            <person name="de Groot N.N."/>
        </authorList>
    </citation>
    <scope>NUCLEOTIDE SEQUENCE [LARGE SCALE GENOMIC DNA]</scope>
    <source>
        <strain>J11</strain>
        <strain evidence="10">PG 39</strain>
    </source>
</reference>
<dbReference type="InterPro" id="IPR052017">
    <property type="entry name" value="TSUP"/>
</dbReference>
<keyword evidence="3" id="KW-0813">Transport</keyword>
<comment type="similarity">
    <text evidence="2 8">Belongs to the 4-toluene sulfonate uptake permease (TSUP) (TC 2.A.102) family.</text>
</comment>
<feature type="transmembrane region" description="Helical" evidence="8">
    <location>
        <begin position="95"/>
        <end position="113"/>
    </location>
</feature>
<dbReference type="Proteomes" id="UP000199065">
    <property type="component" value="Unassembled WGS sequence"/>
</dbReference>
<evidence type="ECO:0000256" key="8">
    <source>
        <dbReference type="RuleBase" id="RU363041"/>
    </source>
</evidence>
<dbReference type="InterPro" id="IPR002781">
    <property type="entry name" value="TM_pro_TauE-like"/>
</dbReference>
<feature type="transmembrane region" description="Helical" evidence="8">
    <location>
        <begin position="228"/>
        <end position="246"/>
    </location>
</feature>